<keyword evidence="1" id="KW-0472">Membrane</keyword>
<gene>
    <name evidence="2" type="ORF">ACFSQT_32955</name>
</gene>
<keyword evidence="3" id="KW-1185">Reference proteome</keyword>
<dbReference type="Proteomes" id="UP001597349">
    <property type="component" value="Unassembled WGS sequence"/>
</dbReference>
<dbReference type="EMBL" id="JBHUGY010000063">
    <property type="protein sequence ID" value="MFD2057722.1"/>
    <property type="molecule type" value="Genomic_DNA"/>
</dbReference>
<name>A0ABW4WQG2_9HYPH</name>
<protein>
    <submittedName>
        <fullName evidence="2">DUF805 domain-containing protein</fullName>
    </submittedName>
</protein>
<organism evidence="2 3">
    <name type="scientific">Mesorhizobium calcicola</name>
    <dbReference type="NCBI Taxonomy" id="1300310"/>
    <lineage>
        <taxon>Bacteria</taxon>
        <taxon>Pseudomonadati</taxon>
        <taxon>Pseudomonadota</taxon>
        <taxon>Alphaproteobacteria</taxon>
        <taxon>Hyphomicrobiales</taxon>
        <taxon>Phyllobacteriaceae</taxon>
        <taxon>Mesorhizobium</taxon>
    </lineage>
</organism>
<keyword evidence="1" id="KW-0812">Transmembrane</keyword>
<proteinExistence type="predicted"/>
<dbReference type="RefSeq" id="WP_379025945.1">
    <property type="nucleotide sequence ID" value="NZ_JBHUGY010000063.1"/>
</dbReference>
<evidence type="ECO:0000256" key="1">
    <source>
        <dbReference type="SAM" id="Phobius"/>
    </source>
</evidence>
<dbReference type="InterPro" id="IPR008523">
    <property type="entry name" value="DUF805"/>
</dbReference>
<sequence>MILPSIALVVRRVHDAGLSGWFALLCFMPPISSIALLAFGFMPSQVGDNPWGRVPAGIRV</sequence>
<accession>A0ABW4WQG2</accession>
<reference evidence="3" key="1">
    <citation type="journal article" date="2019" name="Int. J. Syst. Evol. Microbiol.">
        <title>The Global Catalogue of Microorganisms (GCM) 10K type strain sequencing project: providing services to taxonomists for standard genome sequencing and annotation.</title>
        <authorList>
            <consortium name="The Broad Institute Genomics Platform"/>
            <consortium name="The Broad Institute Genome Sequencing Center for Infectious Disease"/>
            <person name="Wu L."/>
            <person name="Ma J."/>
        </authorList>
    </citation>
    <scope>NUCLEOTIDE SEQUENCE [LARGE SCALE GENOMIC DNA]</scope>
    <source>
        <strain evidence="3">CGMCC 1.16226</strain>
    </source>
</reference>
<feature type="transmembrane region" description="Helical" evidence="1">
    <location>
        <begin position="21"/>
        <end position="42"/>
    </location>
</feature>
<comment type="caution">
    <text evidence="2">The sequence shown here is derived from an EMBL/GenBank/DDBJ whole genome shotgun (WGS) entry which is preliminary data.</text>
</comment>
<keyword evidence="1" id="KW-1133">Transmembrane helix</keyword>
<evidence type="ECO:0000313" key="3">
    <source>
        <dbReference type="Proteomes" id="UP001597349"/>
    </source>
</evidence>
<dbReference type="Pfam" id="PF05656">
    <property type="entry name" value="DUF805"/>
    <property type="match status" value="1"/>
</dbReference>
<evidence type="ECO:0000313" key="2">
    <source>
        <dbReference type="EMBL" id="MFD2057722.1"/>
    </source>
</evidence>